<accession>V5RIC6</accession>
<dbReference type="InterPro" id="IPR044136">
    <property type="entry name" value="Lys-tRNA-ligase_II_N"/>
</dbReference>
<dbReference type="PANTHER" id="PTHR42918:SF15">
    <property type="entry name" value="LYSINE--TRNA LIGASE, CHLOROPLASTIC_MITOCHONDRIAL"/>
    <property type="match status" value="1"/>
</dbReference>
<evidence type="ECO:0000256" key="5">
    <source>
        <dbReference type="ARBA" id="ARBA00022741"/>
    </source>
</evidence>
<dbReference type="Pfam" id="PF00152">
    <property type="entry name" value="tRNA-synt_2"/>
    <property type="match status" value="1"/>
</dbReference>
<dbReference type="InterPro" id="IPR006195">
    <property type="entry name" value="aa-tRNA-synth_II"/>
</dbReference>
<name>V5RIC6_SPIAP</name>
<dbReference type="SUPFAM" id="SSF50249">
    <property type="entry name" value="Nucleic acid-binding proteins"/>
    <property type="match status" value="1"/>
</dbReference>
<dbReference type="GO" id="GO:0000049">
    <property type="term" value="F:tRNA binding"/>
    <property type="evidence" value="ECO:0007669"/>
    <property type="project" value="TreeGrafter"/>
</dbReference>
<dbReference type="HAMAP" id="MF_00252">
    <property type="entry name" value="Lys_tRNA_synth_class2"/>
    <property type="match status" value="1"/>
</dbReference>
<dbReference type="NCBIfam" id="NF001756">
    <property type="entry name" value="PRK00484.1"/>
    <property type="match status" value="1"/>
</dbReference>
<evidence type="ECO:0000313" key="13">
    <source>
        <dbReference type="EMBL" id="AHB35866.1"/>
    </source>
</evidence>
<evidence type="ECO:0000256" key="3">
    <source>
        <dbReference type="ARBA" id="ARBA00022598"/>
    </source>
</evidence>
<dbReference type="AlphaFoldDB" id="V5RIC6"/>
<keyword evidence="6 10" id="KW-0067">ATP-binding</keyword>
<evidence type="ECO:0000256" key="1">
    <source>
        <dbReference type="ARBA" id="ARBA00008226"/>
    </source>
</evidence>
<dbReference type="OrthoDB" id="9801152at2"/>
<reference evidence="13 14" key="1">
    <citation type="journal article" date="2014" name="Genome Announc.">
        <title>Complete Genome Sequence of Spiroplasma apis B31T (ATCC 33834), a Bacterium Associated with May Disease of Honeybees (Apis mellifera).</title>
        <authorList>
            <person name="Ku C."/>
            <person name="Lo W.S."/>
            <person name="Chen L.L."/>
            <person name="Kuo C.H."/>
        </authorList>
    </citation>
    <scope>NUCLEOTIDE SEQUENCE [LARGE SCALE GENOMIC DNA]</scope>
    <source>
        <strain evidence="13">B31</strain>
    </source>
</reference>
<comment type="similarity">
    <text evidence="1 10">Belongs to the class-II aminoacyl-tRNA synthetase family.</text>
</comment>
<dbReference type="HOGENOM" id="CLU_008255_6_0_14"/>
<evidence type="ECO:0000256" key="2">
    <source>
        <dbReference type="ARBA" id="ARBA00011738"/>
    </source>
</evidence>
<dbReference type="PRINTS" id="PR00982">
    <property type="entry name" value="TRNASYNTHLYS"/>
</dbReference>
<dbReference type="Pfam" id="PF01336">
    <property type="entry name" value="tRNA_anti-codon"/>
    <property type="match status" value="1"/>
</dbReference>
<keyword evidence="10" id="KW-0963">Cytoplasm</keyword>
<dbReference type="NCBIfam" id="TIGR00499">
    <property type="entry name" value="lysS_bact"/>
    <property type="match status" value="1"/>
</dbReference>
<keyword evidence="8 10" id="KW-0030">Aminoacyl-tRNA synthetase</keyword>
<comment type="subunit">
    <text evidence="2 10">Homodimer.</text>
</comment>
<dbReference type="KEGG" id="sapi:SAPIS_v1c00190"/>
<feature type="binding site" evidence="10">
    <location>
        <position position="419"/>
    </location>
    <ligand>
        <name>Mg(2+)</name>
        <dbReference type="ChEBI" id="CHEBI:18420"/>
        <label>1</label>
    </ligand>
</feature>
<dbReference type="PANTHER" id="PTHR42918">
    <property type="entry name" value="LYSYL-TRNA SYNTHETASE"/>
    <property type="match status" value="1"/>
</dbReference>
<dbReference type="InterPro" id="IPR002313">
    <property type="entry name" value="Lys-tRNA-ligase_II"/>
</dbReference>
<keyword evidence="7 10" id="KW-0648">Protein biosynthesis</keyword>
<dbReference type="EMBL" id="CP006682">
    <property type="protein sequence ID" value="AHB35866.1"/>
    <property type="molecule type" value="Genomic_DNA"/>
</dbReference>
<sequence length="502" mass="57919">MQDNNERQFTEQELVRRKKYQELVDMGKDPFIENQYQRSYKIVDLFAEFDKFSKDELKNHEGKVIKVAGRIRLFREAGKKAIFGNIQDQDGFIQFYARQDELGEEDFPLFRNLDLGDIIGIEGSIMKTDHGELTIRVKKYVLLTKALKPLPDKHSGISDIEEKYRRRYVDLIMNPETKKTFISRNKTIRTIQNTLDKKGYIEVETPILHPQSGGAAAKPFKTFYNALENDFYLRIATELHLKRCIVGGFEGVYEIGRLFRNEGTSTRHNPEFTSIEIYVAYQNMEFVMELCEEIFKECALSVLGKTNLSYGGFDIDLGKPFKRWHMVDAINDVCGVNFWEAISYEEAKKLATEKGIKVEKHHFSVGHIINLFFEEFVESTIVEPTFIYGHPKEISPLSKSNAKDPRFTDRFELFIIGREYANAFSELNNPIDQYERFLDQLKEADAGNDEATEMDIDFVEALEYGLPPTGGIGIGIDRLVMLLTGSDSIKDVLLFPQMKPRS</sequence>
<dbReference type="Proteomes" id="UP000018550">
    <property type="component" value="Chromosome"/>
</dbReference>
<feature type="domain" description="Aminoacyl-transfer RNA synthetases class-II family profile" evidence="12">
    <location>
        <begin position="189"/>
        <end position="500"/>
    </location>
</feature>
<dbReference type="RefSeq" id="WP_023788800.1">
    <property type="nucleotide sequence ID" value="NC_022998.1"/>
</dbReference>
<dbReference type="InterPro" id="IPR018149">
    <property type="entry name" value="Lys-tRNA-synth_II_C"/>
</dbReference>
<dbReference type="eggNOG" id="COG1190">
    <property type="taxonomic scope" value="Bacteria"/>
</dbReference>
<dbReference type="PATRIC" id="fig|1276258.3.peg.19"/>
<evidence type="ECO:0000256" key="11">
    <source>
        <dbReference type="RuleBase" id="RU000336"/>
    </source>
</evidence>
<dbReference type="GO" id="GO:0005829">
    <property type="term" value="C:cytosol"/>
    <property type="evidence" value="ECO:0007669"/>
    <property type="project" value="TreeGrafter"/>
</dbReference>
<keyword evidence="5 10" id="KW-0547">Nucleotide-binding</keyword>
<keyword evidence="10 11" id="KW-0460">Magnesium</keyword>
<dbReference type="GO" id="GO:0006430">
    <property type="term" value="P:lysyl-tRNA aminoacylation"/>
    <property type="evidence" value="ECO:0007669"/>
    <property type="project" value="UniProtKB-UniRule"/>
</dbReference>
<dbReference type="InterPro" id="IPR004364">
    <property type="entry name" value="Aa-tRNA-synt_II"/>
</dbReference>
<evidence type="ECO:0000256" key="9">
    <source>
        <dbReference type="ARBA" id="ARBA00048573"/>
    </source>
</evidence>
<feature type="binding site" evidence="10">
    <location>
        <position position="412"/>
    </location>
    <ligand>
        <name>Mg(2+)</name>
        <dbReference type="ChEBI" id="CHEBI:18420"/>
        <label>1</label>
    </ligand>
</feature>
<comment type="subcellular location">
    <subcellularLocation>
        <location evidence="10">Cytoplasm</location>
    </subcellularLocation>
</comment>
<evidence type="ECO:0000256" key="10">
    <source>
        <dbReference type="HAMAP-Rule" id="MF_00252"/>
    </source>
</evidence>
<comment type="cofactor">
    <cofactor evidence="10 11">
        <name>Mg(2+)</name>
        <dbReference type="ChEBI" id="CHEBI:18420"/>
    </cofactor>
    <text evidence="10 11">Binds 3 Mg(2+) ions per subunit.</text>
</comment>
<dbReference type="GO" id="GO:0000287">
    <property type="term" value="F:magnesium ion binding"/>
    <property type="evidence" value="ECO:0007669"/>
    <property type="project" value="UniProtKB-UniRule"/>
</dbReference>
<organism evidence="13 14">
    <name type="scientific">Spiroplasma apis B31</name>
    <dbReference type="NCBI Taxonomy" id="1276258"/>
    <lineage>
        <taxon>Bacteria</taxon>
        <taxon>Bacillati</taxon>
        <taxon>Mycoplasmatota</taxon>
        <taxon>Mollicutes</taxon>
        <taxon>Entomoplasmatales</taxon>
        <taxon>Spiroplasmataceae</taxon>
        <taxon>Spiroplasma</taxon>
    </lineage>
</organism>
<evidence type="ECO:0000256" key="7">
    <source>
        <dbReference type="ARBA" id="ARBA00022917"/>
    </source>
</evidence>
<dbReference type="SUPFAM" id="SSF55681">
    <property type="entry name" value="Class II aaRS and biotin synthetases"/>
    <property type="match status" value="1"/>
</dbReference>
<dbReference type="FunFam" id="2.40.50.140:FF:000024">
    <property type="entry name" value="Lysine--tRNA ligase"/>
    <property type="match status" value="1"/>
</dbReference>
<protein>
    <recommendedName>
        <fullName evidence="10">Lysine--tRNA ligase</fullName>
        <ecNumber evidence="10">6.1.1.6</ecNumber>
    </recommendedName>
    <alternativeName>
        <fullName evidence="10">Lysyl-tRNA synthetase</fullName>
        <shortName evidence="10">LysRS</shortName>
    </alternativeName>
</protein>
<dbReference type="CDD" id="cd00775">
    <property type="entry name" value="LysRS_core"/>
    <property type="match status" value="1"/>
</dbReference>
<evidence type="ECO:0000256" key="8">
    <source>
        <dbReference type="ARBA" id="ARBA00023146"/>
    </source>
</evidence>
<dbReference type="Gene3D" id="2.40.50.140">
    <property type="entry name" value="Nucleic acid-binding proteins"/>
    <property type="match status" value="1"/>
</dbReference>
<keyword evidence="14" id="KW-1185">Reference proteome</keyword>
<dbReference type="STRING" id="1276258.SAPIS_v1c00190"/>
<evidence type="ECO:0000313" key="14">
    <source>
        <dbReference type="Proteomes" id="UP000018550"/>
    </source>
</evidence>
<evidence type="ECO:0000256" key="6">
    <source>
        <dbReference type="ARBA" id="ARBA00022840"/>
    </source>
</evidence>
<dbReference type="PROSITE" id="PS50862">
    <property type="entry name" value="AA_TRNA_LIGASE_II"/>
    <property type="match status" value="1"/>
</dbReference>
<dbReference type="InterPro" id="IPR045864">
    <property type="entry name" value="aa-tRNA-synth_II/BPL/LPL"/>
</dbReference>
<comment type="catalytic activity">
    <reaction evidence="9 10 11">
        <text>tRNA(Lys) + L-lysine + ATP = L-lysyl-tRNA(Lys) + AMP + diphosphate</text>
        <dbReference type="Rhea" id="RHEA:20792"/>
        <dbReference type="Rhea" id="RHEA-COMP:9696"/>
        <dbReference type="Rhea" id="RHEA-COMP:9697"/>
        <dbReference type="ChEBI" id="CHEBI:30616"/>
        <dbReference type="ChEBI" id="CHEBI:32551"/>
        <dbReference type="ChEBI" id="CHEBI:33019"/>
        <dbReference type="ChEBI" id="CHEBI:78442"/>
        <dbReference type="ChEBI" id="CHEBI:78529"/>
        <dbReference type="ChEBI" id="CHEBI:456215"/>
        <dbReference type="EC" id="6.1.1.6"/>
    </reaction>
</comment>
<proteinExistence type="inferred from homology"/>
<dbReference type="GO" id="GO:0005524">
    <property type="term" value="F:ATP binding"/>
    <property type="evidence" value="ECO:0007669"/>
    <property type="project" value="UniProtKB-UniRule"/>
</dbReference>
<keyword evidence="3 10" id="KW-0436">Ligase</keyword>
<feature type="binding site" evidence="10">
    <location>
        <position position="419"/>
    </location>
    <ligand>
        <name>Mg(2+)</name>
        <dbReference type="ChEBI" id="CHEBI:18420"/>
        <label>2</label>
    </ligand>
</feature>
<dbReference type="EC" id="6.1.1.6" evidence="10"/>
<dbReference type="InterPro" id="IPR004365">
    <property type="entry name" value="NA-bd_OB_tRNA"/>
</dbReference>
<dbReference type="InterPro" id="IPR012340">
    <property type="entry name" value="NA-bd_OB-fold"/>
</dbReference>
<dbReference type="CDD" id="cd04322">
    <property type="entry name" value="LysRS_N"/>
    <property type="match status" value="1"/>
</dbReference>
<evidence type="ECO:0000259" key="12">
    <source>
        <dbReference type="PROSITE" id="PS50862"/>
    </source>
</evidence>
<evidence type="ECO:0000256" key="4">
    <source>
        <dbReference type="ARBA" id="ARBA00022723"/>
    </source>
</evidence>
<keyword evidence="4 10" id="KW-0479">Metal-binding</keyword>
<dbReference type="GO" id="GO:0004824">
    <property type="term" value="F:lysine-tRNA ligase activity"/>
    <property type="evidence" value="ECO:0007669"/>
    <property type="project" value="UniProtKB-UniRule"/>
</dbReference>
<gene>
    <name evidence="10 13" type="primary">lysS</name>
    <name evidence="13" type="ORF">SAPIS_v1c00190</name>
</gene>
<dbReference type="Gene3D" id="3.30.930.10">
    <property type="entry name" value="Bira Bifunctional Protein, Domain 2"/>
    <property type="match status" value="1"/>
</dbReference>